<dbReference type="STRING" id="446470.Snas_0309"/>
<proteinExistence type="predicted"/>
<keyword evidence="1" id="KW-0812">Transmembrane</keyword>
<reference evidence="2 3" key="1">
    <citation type="journal article" date="2009" name="Stand. Genomic Sci.">
        <title>Complete genome sequence of Stackebrandtia nassauensis type strain (LLR-40K-21).</title>
        <authorList>
            <person name="Munk C."/>
            <person name="Lapidus A."/>
            <person name="Copeland A."/>
            <person name="Jando M."/>
            <person name="Mayilraj S."/>
            <person name="Glavina Del Rio T."/>
            <person name="Nolan M."/>
            <person name="Chen F."/>
            <person name="Lucas S."/>
            <person name="Tice H."/>
            <person name="Cheng J.F."/>
            <person name="Han C."/>
            <person name="Detter J.C."/>
            <person name="Bruce D."/>
            <person name="Goodwin L."/>
            <person name="Chain P."/>
            <person name="Pitluck S."/>
            <person name="Goker M."/>
            <person name="Ovchinikova G."/>
            <person name="Pati A."/>
            <person name="Ivanova N."/>
            <person name="Mavromatis K."/>
            <person name="Chen A."/>
            <person name="Palaniappan K."/>
            <person name="Land M."/>
            <person name="Hauser L."/>
            <person name="Chang Y.J."/>
            <person name="Jeffries C.D."/>
            <person name="Bristow J."/>
            <person name="Eisen J.A."/>
            <person name="Markowitz V."/>
            <person name="Hugenholtz P."/>
            <person name="Kyrpides N.C."/>
            <person name="Klenk H.P."/>
        </authorList>
    </citation>
    <scope>NUCLEOTIDE SEQUENCE [LARGE SCALE GENOMIC DNA]</scope>
    <source>
        <strain evidence="3">DSM 44728 / CIP 108903 / NRRL B-16338 / NBRC 102104 / LLR-40K-21</strain>
    </source>
</reference>
<sequence>MPGPTYDTPWPYFYGLGAALLVFSAVYLLDDWIETHLGFVASVLAVAKRQTSQPAEPFKVLASRRWCSWACSSPWSGGRSSC</sequence>
<evidence type="ECO:0000256" key="1">
    <source>
        <dbReference type="SAM" id="Phobius"/>
    </source>
</evidence>
<evidence type="ECO:0000313" key="3">
    <source>
        <dbReference type="Proteomes" id="UP000000844"/>
    </source>
</evidence>
<keyword evidence="3" id="KW-1185">Reference proteome</keyword>
<organism evidence="2 3">
    <name type="scientific">Stackebrandtia nassauensis (strain DSM 44728 / CIP 108903 / NRRL B-16338 / NBRC 102104 / LLR-40K-21)</name>
    <dbReference type="NCBI Taxonomy" id="446470"/>
    <lineage>
        <taxon>Bacteria</taxon>
        <taxon>Bacillati</taxon>
        <taxon>Actinomycetota</taxon>
        <taxon>Actinomycetes</taxon>
        <taxon>Glycomycetales</taxon>
        <taxon>Glycomycetaceae</taxon>
        <taxon>Stackebrandtia</taxon>
    </lineage>
</organism>
<keyword evidence="1" id="KW-1133">Transmembrane helix</keyword>
<feature type="transmembrane region" description="Helical" evidence="1">
    <location>
        <begin position="12"/>
        <end position="29"/>
    </location>
</feature>
<keyword evidence="1" id="KW-0472">Membrane</keyword>
<evidence type="ECO:0000313" key="2">
    <source>
        <dbReference type="EMBL" id="ADD40027.1"/>
    </source>
</evidence>
<protein>
    <submittedName>
        <fullName evidence="2">Uncharacterized protein</fullName>
    </submittedName>
</protein>
<dbReference type="HOGENOM" id="CLU_2556652_0_0_11"/>
<name>D3Q357_STANL</name>
<accession>D3Q357</accession>
<dbReference type="AlphaFoldDB" id="D3Q357"/>
<dbReference type="Proteomes" id="UP000000844">
    <property type="component" value="Chromosome"/>
</dbReference>
<dbReference type="RefSeq" id="WP_013015598.1">
    <property type="nucleotide sequence ID" value="NC_013947.1"/>
</dbReference>
<dbReference type="EMBL" id="CP001778">
    <property type="protein sequence ID" value="ADD40027.1"/>
    <property type="molecule type" value="Genomic_DNA"/>
</dbReference>
<gene>
    <name evidence="2" type="ordered locus">Snas_0309</name>
</gene>
<dbReference type="KEGG" id="sna:Snas_0309"/>